<dbReference type="Pfam" id="PF13669">
    <property type="entry name" value="Glyoxalase_4"/>
    <property type="match status" value="1"/>
</dbReference>
<dbReference type="Gene3D" id="3.10.180.10">
    <property type="entry name" value="2,3-Dihydroxybiphenyl 1,2-Dioxygenase, domain 1"/>
    <property type="match status" value="1"/>
</dbReference>
<dbReference type="InterPro" id="IPR029068">
    <property type="entry name" value="Glyas_Bleomycin-R_OHBP_Dase"/>
</dbReference>
<feature type="domain" description="VOC" evidence="1">
    <location>
        <begin position="6"/>
        <end position="134"/>
    </location>
</feature>
<comment type="caution">
    <text evidence="2">The sequence shown here is derived from an EMBL/GenBank/DDBJ whole genome shotgun (WGS) entry which is preliminary data.</text>
</comment>
<dbReference type="Proteomes" id="UP000254869">
    <property type="component" value="Unassembled WGS sequence"/>
</dbReference>
<accession>A0A370I196</accession>
<evidence type="ECO:0000259" key="1">
    <source>
        <dbReference type="PROSITE" id="PS51819"/>
    </source>
</evidence>
<evidence type="ECO:0000313" key="3">
    <source>
        <dbReference type="Proteomes" id="UP000254869"/>
    </source>
</evidence>
<dbReference type="STRING" id="1210086.GCA_001613105_02755"/>
<name>A0A370I196_9NOCA</name>
<dbReference type="SUPFAM" id="SSF54593">
    <property type="entry name" value="Glyoxalase/Bleomycin resistance protein/Dihydroxybiphenyl dioxygenase"/>
    <property type="match status" value="1"/>
</dbReference>
<keyword evidence="3" id="KW-1185">Reference proteome</keyword>
<dbReference type="InterPro" id="IPR037523">
    <property type="entry name" value="VOC_core"/>
</dbReference>
<evidence type="ECO:0000313" key="2">
    <source>
        <dbReference type="EMBL" id="RDI64350.1"/>
    </source>
</evidence>
<sequence>MSTVFPHYHVGIVVADLEAAMAEYSEHLGVEWRPPVPVQSDLRTEDGSRLFTSRMVYSRQGPPYMELLERRAGTPWSEPGLHHLGLWTPDVESESERLTEAGLPRIISAADHSTGAPFVYHQTADGVRLELIDIGTTGPGVFTYLSGALDDLLSG</sequence>
<dbReference type="RefSeq" id="WP_067997263.1">
    <property type="nucleotide sequence ID" value="NZ_QQBC01000008.1"/>
</dbReference>
<dbReference type="EMBL" id="QQBC01000008">
    <property type="protein sequence ID" value="RDI64350.1"/>
    <property type="molecule type" value="Genomic_DNA"/>
</dbReference>
<dbReference type="PROSITE" id="PS51819">
    <property type="entry name" value="VOC"/>
    <property type="match status" value="1"/>
</dbReference>
<protein>
    <submittedName>
        <fullName evidence="2">Methylmalonyl-CoA/ethylmalonyl-CoA epimerase</fullName>
    </submittedName>
</protein>
<proteinExistence type="predicted"/>
<dbReference type="AlphaFoldDB" id="A0A370I196"/>
<reference evidence="2 3" key="1">
    <citation type="submission" date="2018-07" db="EMBL/GenBank/DDBJ databases">
        <title>Genomic Encyclopedia of Type Strains, Phase IV (KMG-IV): sequencing the most valuable type-strain genomes for metagenomic binning, comparative biology and taxonomic classification.</title>
        <authorList>
            <person name="Goeker M."/>
        </authorList>
    </citation>
    <scope>NUCLEOTIDE SEQUENCE [LARGE SCALE GENOMIC DNA]</scope>
    <source>
        <strain evidence="2 3">DSM 44290</strain>
    </source>
</reference>
<organism evidence="2 3">
    <name type="scientific">Nocardia pseudobrasiliensis</name>
    <dbReference type="NCBI Taxonomy" id="45979"/>
    <lineage>
        <taxon>Bacteria</taxon>
        <taxon>Bacillati</taxon>
        <taxon>Actinomycetota</taxon>
        <taxon>Actinomycetes</taxon>
        <taxon>Mycobacteriales</taxon>
        <taxon>Nocardiaceae</taxon>
        <taxon>Nocardia</taxon>
    </lineage>
</organism>
<gene>
    <name evidence="2" type="ORF">DFR76_108182</name>
</gene>